<gene>
    <name evidence="1" type="ORF">PHJA_001752500</name>
</gene>
<proteinExistence type="predicted"/>
<evidence type="ECO:0000313" key="2">
    <source>
        <dbReference type="Proteomes" id="UP000653305"/>
    </source>
</evidence>
<comment type="caution">
    <text evidence="1">The sequence shown here is derived from an EMBL/GenBank/DDBJ whole genome shotgun (WGS) entry which is preliminary data.</text>
</comment>
<evidence type="ECO:0000313" key="1">
    <source>
        <dbReference type="EMBL" id="GFP96084.1"/>
    </source>
</evidence>
<protein>
    <submittedName>
        <fullName evidence="1">Probable aquaporin pip1-5</fullName>
    </submittedName>
</protein>
<accession>A0A830CIE6</accession>
<organism evidence="1 2">
    <name type="scientific">Phtheirospermum japonicum</name>
    <dbReference type="NCBI Taxonomy" id="374723"/>
    <lineage>
        <taxon>Eukaryota</taxon>
        <taxon>Viridiplantae</taxon>
        <taxon>Streptophyta</taxon>
        <taxon>Embryophyta</taxon>
        <taxon>Tracheophyta</taxon>
        <taxon>Spermatophyta</taxon>
        <taxon>Magnoliopsida</taxon>
        <taxon>eudicotyledons</taxon>
        <taxon>Gunneridae</taxon>
        <taxon>Pentapetalae</taxon>
        <taxon>asterids</taxon>
        <taxon>lamiids</taxon>
        <taxon>Lamiales</taxon>
        <taxon>Orobanchaceae</taxon>
        <taxon>Orobanchaceae incertae sedis</taxon>
        <taxon>Phtheirospermum</taxon>
    </lineage>
</organism>
<dbReference type="EMBL" id="BMAC01000420">
    <property type="protein sequence ID" value="GFP96084.1"/>
    <property type="molecule type" value="Genomic_DNA"/>
</dbReference>
<dbReference type="AlphaFoldDB" id="A0A830CIE6"/>
<keyword evidence="2" id="KW-1185">Reference proteome</keyword>
<sequence>MYIFILRWPHKPCCDIQFVPSKEIVSYEGGFLHRDAMPWCDLWGHVVMGFGPSLYQTKGGGANVVAHGYTKGSGLGAEIILNFE</sequence>
<dbReference type="Proteomes" id="UP000653305">
    <property type="component" value="Unassembled WGS sequence"/>
</dbReference>
<dbReference type="OrthoDB" id="10550184at2759"/>
<reference evidence="1" key="1">
    <citation type="submission" date="2020-07" db="EMBL/GenBank/DDBJ databases">
        <title>Ethylene signaling mediates host invasion by parasitic plants.</title>
        <authorList>
            <person name="Yoshida S."/>
        </authorList>
    </citation>
    <scope>NUCLEOTIDE SEQUENCE</scope>
    <source>
        <strain evidence="1">Okayama</strain>
    </source>
</reference>
<name>A0A830CIE6_9LAMI</name>